<sequence length="466" mass="51657">MPTFNAIALDRLLEPGAPKSIDKSVPSLNHPPKPQGLSKTKAVPNSNLERRNSTSNIERKVSRPQISPALYATPEATPLPDSPSSFPPSPYIINHKRRGPRLLKSFSVDDVASQGKTSDGDRVKEKTKDAETKVADSSVAFSTPNGEKLVKGAHGSPTREGHRNGIQPSQGEHAYGLHDCEVGSSNEKPVCSDTSDGVDMENHVQKLVASERNGEPDDFFDPRESMSYTSNTDGEDNGAESSVKLSASAPIGEFFDAFEELSSESPQPSFNDVEAELRGIRLSLLMEIEKRKQAEENLNNVQSQWQRIREQLALVGLTLPECPIAFEDGEQQVDSNPAEELCQQVYLARLVSESLGRGVARAEVEMEMEAQIEAKNFEIARLWDRLQYYEAVNREMFQWNQEAVEMARRKRKIRKRRQRWVWGSIVTAITLGTAALAWSYFPIAKGSHLAGDSQVPPENDDAATTR</sequence>
<dbReference type="PANTHER" id="PTHR35490:SF2">
    <property type="entry name" value="BACTERIOPHAGE N4 ADSORPTION B PROTEIN"/>
    <property type="match status" value="1"/>
</dbReference>
<evidence type="ECO:0000256" key="2">
    <source>
        <dbReference type="SAM" id="MobiDB-lite"/>
    </source>
</evidence>
<keyword evidence="3" id="KW-1133">Transmembrane helix</keyword>
<evidence type="ECO:0000256" key="1">
    <source>
        <dbReference type="SAM" id="Coils"/>
    </source>
</evidence>
<organism evidence="4">
    <name type="scientific">Rhizophora mucronata</name>
    <name type="common">Asiatic mangrove</name>
    <dbReference type="NCBI Taxonomy" id="61149"/>
    <lineage>
        <taxon>Eukaryota</taxon>
        <taxon>Viridiplantae</taxon>
        <taxon>Streptophyta</taxon>
        <taxon>Embryophyta</taxon>
        <taxon>Tracheophyta</taxon>
        <taxon>Spermatophyta</taxon>
        <taxon>Magnoliopsida</taxon>
        <taxon>eudicotyledons</taxon>
        <taxon>Gunneridae</taxon>
        <taxon>Pentapetalae</taxon>
        <taxon>rosids</taxon>
        <taxon>fabids</taxon>
        <taxon>Malpighiales</taxon>
        <taxon>Rhizophoraceae</taxon>
        <taxon>Rhizophora</taxon>
    </lineage>
</organism>
<dbReference type="AlphaFoldDB" id="A0A2P2NG53"/>
<feature type="transmembrane region" description="Helical" evidence="3">
    <location>
        <begin position="420"/>
        <end position="441"/>
    </location>
</feature>
<evidence type="ECO:0000256" key="3">
    <source>
        <dbReference type="SAM" id="Phobius"/>
    </source>
</evidence>
<keyword evidence="3" id="KW-0812">Transmembrane</keyword>
<keyword evidence="1" id="KW-0175">Coiled coil</keyword>
<feature type="compositionally biased region" description="Basic and acidic residues" evidence="2">
    <location>
        <begin position="48"/>
        <end position="61"/>
    </location>
</feature>
<feature type="compositionally biased region" description="Basic and acidic residues" evidence="2">
    <location>
        <begin position="212"/>
        <end position="224"/>
    </location>
</feature>
<feature type="region of interest" description="Disordered" evidence="2">
    <location>
        <begin position="209"/>
        <end position="241"/>
    </location>
</feature>
<feature type="coiled-coil region" evidence="1">
    <location>
        <begin position="284"/>
        <end position="311"/>
    </location>
</feature>
<accession>A0A2P2NG53</accession>
<keyword evidence="3" id="KW-0472">Membrane</keyword>
<reference evidence="4" key="1">
    <citation type="submission" date="2018-02" db="EMBL/GenBank/DDBJ databases">
        <title>Rhizophora mucronata_Transcriptome.</title>
        <authorList>
            <person name="Meera S.P."/>
            <person name="Sreeshan A."/>
            <person name="Augustine A."/>
        </authorList>
    </citation>
    <scope>NUCLEOTIDE SEQUENCE</scope>
    <source>
        <tissue evidence="4">Leaf</tissue>
    </source>
</reference>
<evidence type="ECO:0000313" key="4">
    <source>
        <dbReference type="EMBL" id="MBX41445.1"/>
    </source>
</evidence>
<proteinExistence type="predicted"/>
<dbReference type="PANTHER" id="PTHR35490">
    <property type="entry name" value="BACTERIOPHAGE N4 ADSORPTION B PROTEIN"/>
    <property type="match status" value="1"/>
</dbReference>
<feature type="region of interest" description="Disordered" evidence="2">
    <location>
        <begin position="16"/>
        <end position="173"/>
    </location>
</feature>
<name>A0A2P2NG53_RHIMU</name>
<feature type="compositionally biased region" description="Basic and acidic residues" evidence="2">
    <location>
        <begin position="118"/>
        <end position="134"/>
    </location>
</feature>
<dbReference type="EMBL" id="GGEC01060961">
    <property type="protein sequence ID" value="MBX41445.1"/>
    <property type="molecule type" value="Transcribed_RNA"/>
</dbReference>
<protein>
    <submittedName>
        <fullName evidence="4">Uncharacterized protein</fullName>
    </submittedName>
</protein>